<accession>A0A178LVU5</accession>
<dbReference type="Proteomes" id="UP000078287">
    <property type="component" value="Unassembled WGS sequence"/>
</dbReference>
<evidence type="ECO:0000256" key="3">
    <source>
        <dbReference type="ARBA" id="ARBA00023150"/>
    </source>
</evidence>
<evidence type="ECO:0000313" key="6">
    <source>
        <dbReference type="EMBL" id="OAN38189.1"/>
    </source>
</evidence>
<evidence type="ECO:0000256" key="2">
    <source>
        <dbReference type="ARBA" id="ARBA00022741"/>
    </source>
</evidence>
<evidence type="ECO:0000256" key="5">
    <source>
        <dbReference type="ARBA" id="ARBA00024247"/>
    </source>
</evidence>
<evidence type="ECO:0000256" key="4">
    <source>
        <dbReference type="ARBA" id="ARBA00024200"/>
    </source>
</evidence>
<dbReference type="InterPro" id="IPR012675">
    <property type="entry name" value="Beta-grasp_dom_sf"/>
</dbReference>
<dbReference type="CDD" id="cd00754">
    <property type="entry name" value="Ubl_MoaD"/>
    <property type="match status" value="1"/>
</dbReference>
<dbReference type="NCBIfam" id="TIGR01682">
    <property type="entry name" value="moaD"/>
    <property type="match status" value="1"/>
</dbReference>
<dbReference type="FunFam" id="3.10.20.30:FF:000010">
    <property type="entry name" value="Molybdopterin synthase sulfur carrier subunit"/>
    <property type="match status" value="1"/>
</dbReference>
<reference evidence="6 7" key="1">
    <citation type="submission" date="2016-04" db="EMBL/GenBank/DDBJ databases">
        <title>Chloroflexus islandicus sp. nov., a thermophilic filamentous anoxygenic phototrophic bacterium from geyser Strokkur (Iceland).</title>
        <authorList>
            <person name="Gaisin V.A."/>
            <person name="Kalashnikov A.M."/>
            <person name="Sukhacheva M.V."/>
            <person name="Grouzdev D.S."/>
            <person name="Ivanov T.M."/>
            <person name="Kuznetsov B."/>
            <person name="Gorlenko V.M."/>
        </authorList>
    </citation>
    <scope>NUCLEOTIDE SEQUENCE [LARGE SCALE GENOMIC DNA]</scope>
    <source>
        <strain evidence="7">isl-2</strain>
    </source>
</reference>
<dbReference type="UniPathway" id="UPA00344"/>
<keyword evidence="2" id="KW-0547">Nucleotide-binding</keyword>
<dbReference type="InterPro" id="IPR010038">
    <property type="entry name" value="MoaD_arc-typ"/>
</dbReference>
<organism evidence="6 7">
    <name type="scientific">Chloroflexus islandicus</name>
    <dbReference type="NCBI Taxonomy" id="1707952"/>
    <lineage>
        <taxon>Bacteria</taxon>
        <taxon>Bacillati</taxon>
        <taxon>Chloroflexota</taxon>
        <taxon>Chloroflexia</taxon>
        <taxon>Chloroflexales</taxon>
        <taxon>Chloroflexineae</taxon>
        <taxon>Chloroflexaceae</taxon>
        <taxon>Chloroflexus</taxon>
    </lineage>
</organism>
<name>A0A178LVU5_9CHLR</name>
<dbReference type="AlphaFoldDB" id="A0A178LVU5"/>
<comment type="caution">
    <text evidence="6">The sequence shown here is derived from an EMBL/GenBank/DDBJ whole genome shotgun (WGS) entry which is preliminary data.</text>
</comment>
<evidence type="ECO:0000256" key="1">
    <source>
        <dbReference type="ARBA" id="ARBA00005046"/>
    </source>
</evidence>
<evidence type="ECO:0000313" key="7">
    <source>
        <dbReference type="Proteomes" id="UP000078287"/>
    </source>
</evidence>
<dbReference type="PANTHER" id="PTHR33359">
    <property type="entry name" value="MOLYBDOPTERIN SYNTHASE SULFUR CARRIER SUBUNIT"/>
    <property type="match status" value="1"/>
</dbReference>
<dbReference type="Pfam" id="PF02597">
    <property type="entry name" value="ThiS"/>
    <property type="match status" value="1"/>
</dbReference>
<dbReference type="STRING" id="1707952.A6A03_04665"/>
<dbReference type="GO" id="GO:0006777">
    <property type="term" value="P:Mo-molybdopterin cofactor biosynthetic process"/>
    <property type="evidence" value="ECO:0007669"/>
    <property type="project" value="UniProtKB-KW"/>
</dbReference>
<dbReference type="SUPFAM" id="SSF54285">
    <property type="entry name" value="MoaD/ThiS"/>
    <property type="match status" value="1"/>
</dbReference>
<keyword evidence="3" id="KW-0501">Molybdenum cofactor biosynthesis</keyword>
<dbReference type="InterPro" id="IPR044672">
    <property type="entry name" value="MOCS2A"/>
</dbReference>
<dbReference type="OrthoDB" id="9801945at2"/>
<dbReference type="Gene3D" id="3.10.20.30">
    <property type="match status" value="1"/>
</dbReference>
<sequence>MITVTVRFFAGHRDIVGKATAQYTLTEGTTLGQLWEQLVAEYPRLAGYTGRLLFAVNQQFGQPATVLADGDEVAFIPPVSGG</sequence>
<dbReference type="RefSeq" id="WP_066791105.1">
    <property type="nucleotide sequence ID" value="NZ_LWQS01000103.1"/>
</dbReference>
<comment type="similarity">
    <text evidence="4">Belongs to the MoaD family.</text>
</comment>
<dbReference type="InterPro" id="IPR003749">
    <property type="entry name" value="ThiS/MoaD-like"/>
</dbReference>
<proteinExistence type="inferred from homology"/>
<dbReference type="GO" id="GO:0000166">
    <property type="term" value="F:nucleotide binding"/>
    <property type="evidence" value="ECO:0007669"/>
    <property type="project" value="UniProtKB-KW"/>
</dbReference>
<dbReference type="PANTHER" id="PTHR33359:SF1">
    <property type="entry name" value="MOLYBDOPTERIN SYNTHASE SULFUR CARRIER SUBUNIT"/>
    <property type="match status" value="1"/>
</dbReference>
<keyword evidence="7" id="KW-1185">Reference proteome</keyword>
<dbReference type="InterPro" id="IPR016155">
    <property type="entry name" value="Mopterin_synth/thiamin_S_b"/>
</dbReference>
<protein>
    <recommendedName>
        <fullName evidence="5">Molybdopterin synthase sulfur carrier subunit</fullName>
    </recommendedName>
</protein>
<gene>
    <name evidence="6" type="ORF">A6A03_04665</name>
</gene>
<dbReference type="EMBL" id="LWQS01000103">
    <property type="protein sequence ID" value="OAN38189.1"/>
    <property type="molecule type" value="Genomic_DNA"/>
</dbReference>
<dbReference type="GO" id="GO:1990133">
    <property type="term" value="C:molybdopterin adenylyltransferase complex"/>
    <property type="evidence" value="ECO:0007669"/>
    <property type="project" value="TreeGrafter"/>
</dbReference>
<dbReference type="NCBIfam" id="TIGR01687">
    <property type="entry name" value="moaD_arch"/>
    <property type="match status" value="1"/>
</dbReference>
<comment type="pathway">
    <text evidence="1">Cofactor biosynthesis; molybdopterin biosynthesis.</text>
</comment>